<organism evidence="1 2">
    <name type="scientific">Brevibacterium luteolum</name>
    <dbReference type="NCBI Taxonomy" id="199591"/>
    <lineage>
        <taxon>Bacteria</taxon>
        <taxon>Bacillati</taxon>
        <taxon>Actinomycetota</taxon>
        <taxon>Actinomycetes</taxon>
        <taxon>Micrococcales</taxon>
        <taxon>Brevibacteriaceae</taxon>
        <taxon>Brevibacterium</taxon>
    </lineage>
</organism>
<evidence type="ECO:0008006" key="3">
    <source>
        <dbReference type="Google" id="ProtNLM"/>
    </source>
</evidence>
<reference evidence="1 2" key="1">
    <citation type="submission" date="2017-09" db="EMBL/GenBank/DDBJ databases">
        <title>Bacterial strain isolated from the female urinary microbiota.</title>
        <authorList>
            <person name="Thomas-White K."/>
            <person name="Kumar N."/>
            <person name="Forster S."/>
            <person name="Putonti C."/>
            <person name="Lawley T."/>
            <person name="Wolfe A.J."/>
        </authorList>
    </citation>
    <scope>NUCLEOTIDE SEQUENCE [LARGE SCALE GENOMIC DNA]</scope>
    <source>
        <strain evidence="1 2">UMB0680</strain>
    </source>
</reference>
<dbReference type="AlphaFoldDB" id="A0A2N6PHV8"/>
<dbReference type="SUPFAM" id="SSF47413">
    <property type="entry name" value="lambda repressor-like DNA-binding domains"/>
    <property type="match status" value="1"/>
</dbReference>
<dbReference type="RefSeq" id="WP_102162033.1">
    <property type="nucleotide sequence ID" value="NZ_JALXPL010000033.1"/>
</dbReference>
<evidence type="ECO:0000313" key="2">
    <source>
        <dbReference type="Proteomes" id="UP000235703"/>
    </source>
</evidence>
<dbReference type="OrthoDB" id="4419620at2"/>
<keyword evidence="2" id="KW-1185">Reference proteome</keyword>
<dbReference type="EMBL" id="PNFZ01000003">
    <property type="protein sequence ID" value="PMB98237.1"/>
    <property type="molecule type" value="Genomic_DNA"/>
</dbReference>
<accession>A0A2N6PHV8</accession>
<dbReference type="InterPro" id="IPR010982">
    <property type="entry name" value="Lambda_DNA-bd_dom_sf"/>
</dbReference>
<protein>
    <recommendedName>
        <fullName evidence="3">XRE family transcriptional regulator</fullName>
    </recommendedName>
</protein>
<dbReference type="Gene3D" id="1.10.260.40">
    <property type="entry name" value="lambda repressor-like DNA-binding domains"/>
    <property type="match status" value="1"/>
</dbReference>
<dbReference type="Proteomes" id="UP000235703">
    <property type="component" value="Unassembled WGS sequence"/>
</dbReference>
<proteinExistence type="predicted"/>
<sequence length="99" mass="11271">MTEKVFLTSDLARAARAFTKVSAATIAKKAGVTREQVKEFERGRGNLSDDEKSRVRASLEFYGALFIPEDDLAGYGVRRRYTREKLMRLNDWEDEGGYS</sequence>
<comment type="caution">
    <text evidence="1">The sequence shown here is derived from an EMBL/GenBank/DDBJ whole genome shotgun (WGS) entry which is preliminary data.</text>
</comment>
<dbReference type="GO" id="GO:0003677">
    <property type="term" value="F:DNA binding"/>
    <property type="evidence" value="ECO:0007669"/>
    <property type="project" value="InterPro"/>
</dbReference>
<name>A0A2N6PHV8_9MICO</name>
<gene>
    <name evidence="1" type="ORF">CJ198_07680</name>
</gene>
<evidence type="ECO:0000313" key="1">
    <source>
        <dbReference type="EMBL" id="PMB98237.1"/>
    </source>
</evidence>